<dbReference type="PROSITE" id="PS50850">
    <property type="entry name" value="MFS"/>
    <property type="match status" value="1"/>
</dbReference>
<feature type="transmembrane region" description="Helical" evidence="7">
    <location>
        <begin position="7"/>
        <end position="28"/>
    </location>
</feature>
<keyword evidence="3" id="KW-1003">Cell membrane</keyword>
<protein>
    <submittedName>
        <fullName evidence="9">MFS transporter</fullName>
    </submittedName>
</protein>
<dbReference type="PANTHER" id="PTHR43124:SF10">
    <property type="entry name" value="PURINE EFFLUX PUMP PBUE"/>
    <property type="match status" value="1"/>
</dbReference>
<feature type="transmembrane region" description="Helical" evidence="7">
    <location>
        <begin position="269"/>
        <end position="287"/>
    </location>
</feature>
<keyword evidence="2" id="KW-0813">Transport</keyword>
<dbReference type="InterPro" id="IPR036259">
    <property type="entry name" value="MFS_trans_sf"/>
</dbReference>
<dbReference type="CDD" id="cd17324">
    <property type="entry name" value="MFS_NepI_like"/>
    <property type="match status" value="1"/>
</dbReference>
<feature type="transmembrane region" description="Helical" evidence="7">
    <location>
        <begin position="72"/>
        <end position="95"/>
    </location>
</feature>
<comment type="caution">
    <text evidence="9">The sequence shown here is derived from an EMBL/GenBank/DDBJ whole genome shotgun (WGS) entry which is preliminary data.</text>
</comment>
<feature type="transmembrane region" description="Helical" evidence="7">
    <location>
        <begin position="356"/>
        <end position="380"/>
    </location>
</feature>
<dbReference type="RefSeq" id="WP_379187806.1">
    <property type="nucleotide sequence ID" value="NZ_JBHSOW010000032.1"/>
</dbReference>
<feature type="transmembrane region" description="Helical" evidence="7">
    <location>
        <begin position="129"/>
        <end position="148"/>
    </location>
</feature>
<proteinExistence type="predicted"/>
<dbReference type="PANTHER" id="PTHR43124">
    <property type="entry name" value="PURINE EFFLUX PUMP PBUE"/>
    <property type="match status" value="1"/>
</dbReference>
<dbReference type="SUPFAM" id="SSF103473">
    <property type="entry name" value="MFS general substrate transporter"/>
    <property type="match status" value="1"/>
</dbReference>
<feature type="transmembrane region" description="Helical" evidence="7">
    <location>
        <begin position="40"/>
        <end position="60"/>
    </location>
</feature>
<dbReference type="Gene3D" id="1.20.1250.20">
    <property type="entry name" value="MFS general substrate transporter like domains"/>
    <property type="match status" value="1"/>
</dbReference>
<gene>
    <name evidence="9" type="ORF">ACFPYJ_09170</name>
</gene>
<sequence>MSNAWKIYMLAVVSFLVGTSEFIIAGILDKVSADIGVSVSAAGQLITVFSLAYAFGTPFLMAATAKMERRKLLLYSLAVFVVGNGIAVAFPGFGFLIGSRIILALSTGVFVVTALTVAAKLAPPEKQGSAIATLVMGFSTALIIGVPIGRLAASIYDWKMIFGGIGLLGLVAIFLISFTIPKTDGEEPVPLRNQLALLKNPKIVVALMITFFWIAGYAITYTYISPFLLTITGMSEKGVSAGLFAFGIASLIGSKLGGFSTDKWGVSRTLVGGMLLHAIALILLSLAAHSPALVLPLLMLWSFSAWSSGPTQQYHLITLAPEASSIMLSLNSSVLQLAMAAGAGIGGVIVEQASLTSISWIGAAGVAVAAGTAAASFGYFRIGSASRKKLEEARMRKAGA</sequence>
<keyword evidence="10" id="KW-1185">Reference proteome</keyword>
<dbReference type="InterPro" id="IPR011701">
    <property type="entry name" value="MFS"/>
</dbReference>
<evidence type="ECO:0000256" key="1">
    <source>
        <dbReference type="ARBA" id="ARBA00004651"/>
    </source>
</evidence>
<accession>A0ABW0VU04</accession>
<feature type="domain" description="Major facilitator superfamily (MFS) profile" evidence="8">
    <location>
        <begin position="6"/>
        <end position="387"/>
    </location>
</feature>
<evidence type="ECO:0000313" key="10">
    <source>
        <dbReference type="Proteomes" id="UP001596047"/>
    </source>
</evidence>
<keyword evidence="4 7" id="KW-0812">Transmembrane</keyword>
<feature type="transmembrane region" description="Helical" evidence="7">
    <location>
        <begin position="160"/>
        <end position="180"/>
    </location>
</feature>
<evidence type="ECO:0000256" key="4">
    <source>
        <dbReference type="ARBA" id="ARBA00022692"/>
    </source>
</evidence>
<evidence type="ECO:0000256" key="7">
    <source>
        <dbReference type="SAM" id="Phobius"/>
    </source>
</evidence>
<evidence type="ECO:0000256" key="3">
    <source>
        <dbReference type="ARBA" id="ARBA00022475"/>
    </source>
</evidence>
<evidence type="ECO:0000256" key="2">
    <source>
        <dbReference type="ARBA" id="ARBA00022448"/>
    </source>
</evidence>
<reference evidence="10" key="1">
    <citation type="journal article" date="2019" name="Int. J. Syst. Evol. Microbiol.">
        <title>The Global Catalogue of Microorganisms (GCM) 10K type strain sequencing project: providing services to taxonomists for standard genome sequencing and annotation.</title>
        <authorList>
            <consortium name="The Broad Institute Genomics Platform"/>
            <consortium name="The Broad Institute Genome Sequencing Center for Infectious Disease"/>
            <person name="Wu L."/>
            <person name="Ma J."/>
        </authorList>
    </citation>
    <scope>NUCLEOTIDE SEQUENCE [LARGE SCALE GENOMIC DNA]</scope>
    <source>
        <strain evidence="10">CGMCC 1.3240</strain>
    </source>
</reference>
<dbReference type="Proteomes" id="UP001596047">
    <property type="component" value="Unassembled WGS sequence"/>
</dbReference>
<comment type="subcellular location">
    <subcellularLocation>
        <location evidence="1">Cell membrane</location>
        <topology evidence="1">Multi-pass membrane protein</topology>
    </subcellularLocation>
</comment>
<evidence type="ECO:0000256" key="6">
    <source>
        <dbReference type="ARBA" id="ARBA00023136"/>
    </source>
</evidence>
<name>A0ABW0VU04_9BACL</name>
<evidence type="ECO:0000256" key="5">
    <source>
        <dbReference type="ARBA" id="ARBA00022989"/>
    </source>
</evidence>
<dbReference type="InterPro" id="IPR020846">
    <property type="entry name" value="MFS_dom"/>
</dbReference>
<dbReference type="Pfam" id="PF07690">
    <property type="entry name" value="MFS_1"/>
    <property type="match status" value="1"/>
</dbReference>
<keyword evidence="5 7" id="KW-1133">Transmembrane helix</keyword>
<dbReference type="InterPro" id="IPR050189">
    <property type="entry name" value="MFS_Efflux_Transporters"/>
</dbReference>
<dbReference type="EMBL" id="JBHSOW010000032">
    <property type="protein sequence ID" value="MFC5649297.1"/>
    <property type="molecule type" value="Genomic_DNA"/>
</dbReference>
<organism evidence="9 10">
    <name type="scientific">Paenibacillus solisilvae</name>
    <dbReference type="NCBI Taxonomy" id="2486751"/>
    <lineage>
        <taxon>Bacteria</taxon>
        <taxon>Bacillati</taxon>
        <taxon>Bacillota</taxon>
        <taxon>Bacilli</taxon>
        <taxon>Bacillales</taxon>
        <taxon>Paenibacillaceae</taxon>
        <taxon>Paenibacillus</taxon>
    </lineage>
</organism>
<evidence type="ECO:0000259" key="8">
    <source>
        <dbReference type="PROSITE" id="PS50850"/>
    </source>
</evidence>
<feature type="transmembrane region" description="Helical" evidence="7">
    <location>
        <begin position="201"/>
        <end position="219"/>
    </location>
</feature>
<feature type="transmembrane region" description="Helical" evidence="7">
    <location>
        <begin position="101"/>
        <end position="122"/>
    </location>
</feature>
<feature type="transmembrane region" description="Helical" evidence="7">
    <location>
        <begin position="239"/>
        <end position="257"/>
    </location>
</feature>
<evidence type="ECO:0000313" key="9">
    <source>
        <dbReference type="EMBL" id="MFC5649297.1"/>
    </source>
</evidence>
<keyword evidence="6 7" id="KW-0472">Membrane</keyword>